<comment type="pathway">
    <text evidence="3">Carbohydrate degradation; glycolysis; D-glyceraldehyde 3-phosphate and glycerone phosphate from D-glucose: step 4/4.</text>
</comment>
<dbReference type="GO" id="GO:0006096">
    <property type="term" value="P:glycolytic process"/>
    <property type="evidence" value="ECO:0007669"/>
    <property type="project" value="UniProtKB-UniPathway"/>
</dbReference>
<evidence type="ECO:0000256" key="1">
    <source>
        <dbReference type="ARBA" id="ARBA00000441"/>
    </source>
</evidence>
<dbReference type="GO" id="GO:0005829">
    <property type="term" value="C:cytosol"/>
    <property type="evidence" value="ECO:0007669"/>
    <property type="project" value="TreeGrafter"/>
</dbReference>
<evidence type="ECO:0000256" key="2">
    <source>
        <dbReference type="ARBA" id="ARBA00001947"/>
    </source>
</evidence>
<evidence type="ECO:0000256" key="5">
    <source>
        <dbReference type="ARBA" id="ARBA00013068"/>
    </source>
</evidence>
<organism evidence="10">
    <name type="scientific">Chrysotila carterae</name>
    <name type="common">Marine alga</name>
    <name type="synonym">Syracosphaera carterae</name>
    <dbReference type="NCBI Taxonomy" id="13221"/>
    <lineage>
        <taxon>Eukaryota</taxon>
        <taxon>Haptista</taxon>
        <taxon>Haptophyta</taxon>
        <taxon>Prymnesiophyceae</taxon>
        <taxon>Isochrysidales</taxon>
        <taxon>Isochrysidaceae</taxon>
        <taxon>Chrysotila</taxon>
    </lineage>
</organism>
<keyword evidence="7" id="KW-0862">Zinc</keyword>
<comment type="catalytic activity">
    <reaction evidence="1">
        <text>beta-D-fructose 1,6-bisphosphate = D-glyceraldehyde 3-phosphate + dihydroxyacetone phosphate</text>
        <dbReference type="Rhea" id="RHEA:14729"/>
        <dbReference type="ChEBI" id="CHEBI:32966"/>
        <dbReference type="ChEBI" id="CHEBI:57642"/>
        <dbReference type="ChEBI" id="CHEBI:59776"/>
        <dbReference type="EC" id="4.1.2.13"/>
    </reaction>
</comment>
<keyword evidence="6" id="KW-0479">Metal-binding</keyword>
<evidence type="ECO:0000256" key="6">
    <source>
        <dbReference type="ARBA" id="ARBA00022723"/>
    </source>
</evidence>
<protein>
    <recommendedName>
        <fullName evidence="5">fructose-bisphosphate aldolase</fullName>
        <ecNumber evidence="5">4.1.2.13</ecNumber>
    </recommendedName>
</protein>
<dbReference type="InterPro" id="IPR013785">
    <property type="entry name" value="Aldolase_TIM"/>
</dbReference>
<dbReference type="GO" id="GO:0006094">
    <property type="term" value="P:gluconeogenesis"/>
    <property type="evidence" value="ECO:0007669"/>
    <property type="project" value="TreeGrafter"/>
</dbReference>
<dbReference type="PANTHER" id="PTHR30559">
    <property type="entry name" value="FRUCTOSE-BISPHOSPHATE ALDOLASE CLASS 2"/>
    <property type="match status" value="1"/>
</dbReference>
<reference evidence="10" key="1">
    <citation type="submission" date="2021-01" db="EMBL/GenBank/DDBJ databases">
        <authorList>
            <person name="Corre E."/>
            <person name="Pelletier E."/>
            <person name="Niang G."/>
            <person name="Scheremetjew M."/>
            <person name="Finn R."/>
            <person name="Kale V."/>
            <person name="Holt S."/>
            <person name="Cochrane G."/>
            <person name="Meng A."/>
            <person name="Brown T."/>
            <person name="Cohen L."/>
        </authorList>
    </citation>
    <scope>NUCLEOTIDE SEQUENCE</scope>
    <source>
        <strain evidence="10">CCMP645</strain>
    </source>
</reference>
<proteinExistence type="inferred from homology"/>
<comment type="cofactor">
    <cofactor evidence="2">
        <name>Zn(2+)</name>
        <dbReference type="ChEBI" id="CHEBI:29105"/>
    </cofactor>
</comment>
<dbReference type="Gene3D" id="3.20.20.70">
    <property type="entry name" value="Aldolase class I"/>
    <property type="match status" value="1"/>
</dbReference>
<dbReference type="GO" id="GO:0004332">
    <property type="term" value="F:fructose-bisphosphate aldolase activity"/>
    <property type="evidence" value="ECO:0007669"/>
    <property type="project" value="UniProtKB-EC"/>
</dbReference>
<dbReference type="AlphaFoldDB" id="A0A7S4BSX5"/>
<dbReference type="Pfam" id="PF01116">
    <property type="entry name" value="F_bP_aldolase"/>
    <property type="match status" value="1"/>
</dbReference>
<keyword evidence="9" id="KW-0456">Lyase</keyword>
<keyword evidence="8" id="KW-0324">Glycolysis</keyword>
<dbReference type="EMBL" id="HBIZ01044477">
    <property type="protein sequence ID" value="CAE0775833.1"/>
    <property type="molecule type" value="Transcribed_RNA"/>
</dbReference>
<accession>A0A7S4BSX5</accession>
<comment type="similarity">
    <text evidence="4">Belongs to the class II fructose-bisphosphate aldolase family.</text>
</comment>
<dbReference type="InterPro" id="IPR000771">
    <property type="entry name" value="FBA_II"/>
</dbReference>
<dbReference type="PANTHER" id="PTHR30559:SF0">
    <property type="entry name" value="FRUCTOSE-BISPHOSPHATE ALDOLASE"/>
    <property type="match status" value="1"/>
</dbReference>
<dbReference type="UniPathway" id="UPA00109">
    <property type="reaction ID" value="UER00183"/>
</dbReference>
<evidence type="ECO:0000313" key="10">
    <source>
        <dbReference type="EMBL" id="CAE0775833.1"/>
    </source>
</evidence>
<evidence type="ECO:0000256" key="3">
    <source>
        <dbReference type="ARBA" id="ARBA00004714"/>
    </source>
</evidence>
<dbReference type="GO" id="GO:0008270">
    <property type="term" value="F:zinc ion binding"/>
    <property type="evidence" value="ECO:0007669"/>
    <property type="project" value="InterPro"/>
</dbReference>
<evidence type="ECO:0000256" key="8">
    <source>
        <dbReference type="ARBA" id="ARBA00023152"/>
    </source>
</evidence>
<dbReference type="PROSITE" id="PS00806">
    <property type="entry name" value="ALDOLASE_CLASS_II_2"/>
    <property type="match status" value="1"/>
</dbReference>
<evidence type="ECO:0000256" key="7">
    <source>
        <dbReference type="ARBA" id="ARBA00022833"/>
    </source>
</evidence>
<dbReference type="SUPFAM" id="SSF51569">
    <property type="entry name" value="Aldolase"/>
    <property type="match status" value="1"/>
</dbReference>
<evidence type="ECO:0000256" key="4">
    <source>
        <dbReference type="ARBA" id="ARBA00005812"/>
    </source>
</evidence>
<evidence type="ECO:0000256" key="9">
    <source>
        <dbReference type="ARBA" id="ARBA00023239"/>
    </source>
</evidence>
<name>A0A7S4BSX5_CHRCT</name>
<gene>
    <name evidence="10" type="ORF">PCAR00345_LOCUS28468</name>
</gene>
<dbReference type="InterPro" id="IPR006411">
    <property type="entry name" value="Fruct_bisP_bact"/>
</dbReference>
<sequence>MAKMKIWLEMEIGITGGVEDGVDNSGVAKVKLCTSAEQVYSVYEALAPIAPYFSIAAAFGNVHGVYKPGNVKLRPELLGQHQVRRAPCPPDPPLHCCKPRRACRAVYCIVASLIR</sequence>
<dbReference type="EC" id="4.1.2.13" evidence="5"/>